<keyword evidence="7" id="KW-0482">Metalloprotease</keyword>
<comment type="similarity">
    <text evidence="1">Belongs to the peptidase M43B family.</text>
</comment>
<evidence type="ECO:0000256" key="6">
    <source>
        <dbReference type="ARBA" id="ARBA00022833"/>
    </source>
</evidence>
<comment type="caution">
    <text evidence="11">The sequence shown here is derived from an EMBL/GenBank/DDBJ whole genome shotgun (WGS) entry which is preliminary data.</text>
</comment>
<evidence type="ECO:0000313" key="12">
    <source>
        <dbReference type="Proteomes" id="UP000799444"/>
    </source>
</evidence>
<evidence type="ECO:0000313" key="11">
    <source>
        <dbReference type="EMBL" id="KAF2735974.1"/>
    </source>
</evidence>
<keyword evidence="2" id="KW-0645">Protease</keyword>
<evidence type="ECO:0000256" key="1">
    <source>
        <dbReference type="ARBA" id="ARBA00008721"/>
    </source>
</evidence>
<dbReference type="PANTHER" id="PTHR47466:SF1">
    <property type="entry name" value="METALLOPROTEASE MEP1 (AFU_ORTHOLOGUE AFUA_1G07730)-RELATED"/>
    <property type="match status" value="1"/>
</dbReference>
<evidence type="ECO:0000256" key="8">
    <source>
        <dbReference type="ARBA" id="ARBA00023157"/>
    </source>
</evidence>
<dbReference type="EMBL" id="ML996130">
    <property type="protein sequence ID" value="KAF2735974.1"/>
    <property type="molecule type" value="Genomic_DNA"/>
</dbReference>
<keyword evidence="5" id="KW-0378">Hydrolase</keyword>
<evidence type="ECO:0000259" key="10">
    <source>
        <dbReference type="Pfam" id="PF05572"/>
    </source>
</evidence>
<name>A0A9P4V2V2_9PLEO</name>
<dbReference type="Proteomes" id="UP000799444">
    <property type="component" value="Unassembled WGS sequence"/>
</dbReference>
<evidence type="ECO:0000256" key="2">
    <source>
        <dbReference type="ARBA" id="ARBA00022670"/>
    </source>
</evidence>
<evidence type="ECO:0000256" key="5">
    <source>
        <dbReference type="ARBA" id="ARBA00022801"/>
    </source>
</evidence>
<dbReference type="PANTHER" id="PTHR47466">
    <property type="match status" value="1"/>
</dbReference>
<dbReference type="AlphaFoldDB" id="A0A9P4V2V2"/>
<proteinExistence type="inferred from homology"/>
<sequence>MKFSTALFGLLAPVALATECLNEDFDHDPLKISPRDARRALNGLRTRDTVNIETYLHILLANETGEEYSPRIDSQFEYLNTQYNKWGYNFNLKRVTFVYNEEWAKDIDVDKENKMHQLHRGNYNELNIYWVQGAGGGVCSLPAGADEKVDQDKLDFDGCFVGIPDSADNVSGTLTHEVGHWFGLFHVFQGGCDGDGDYCDDTSPQLEPSRGKLATPGDLNSCPAKESCTAGVFDNVKNYMDYTDCSSEFTPCQGGRMSYSWTELRNGRKLEDGVQVHE</sequence>
<dbReference type="InterPro" id="IPR024079">
    <property type="entry name" value="MetalloPept_cat_dom_sf"/>
</dbReference>
<feature type="signal peptide" evidence="9">
    <location>
        <begin position="1"/>
        <end position="17"/>
    </location>
</feature>
<keyword evidence="6" id="KW-0862">Zinc</keyword>
<keyword evidence="8" id="KW-1015">Disulfide bond</keyword>
<dbReference type="OrthoDB" id="536211at2759"/>
<dbReference type="InterPro" id="IPR008754">
    <property type="entry name" value="Peptidase_M43"/>
</dbReference>
<protein>
    <recommendedName>
        <fullName evidence="10">Peptidase M43 pregnancy-associated plasma-A domain-containing protein</fullName>
    </recommendedName>
</protein>
<keyword evidence="3" id="KW-0479">Metal-binding</keyword>
<dbReference type="GO" id="GO:0046872">
    <property type="term" value="F:metal ion binding"/>
    <property type="evidence" value="ECO:0007669"/>
    <property type="project" value="UniProtKB-KW"/>
</dbReference>
<dbReference type="Gene3D" id="3.40.390.10">
    <property type="entry name" value="Collagenase (Catalytic Domain)"/>
    <property type="match status" value="1"/>
</dbReference>
<dbReference type="GO" id="GO:0008237">
    <property type="term" value="F:metallopeptidase activity"/>
    <property type="evidence" value="ECO:0007669"/>
    <property type="project" value="UniProtKB-KW"/>
</dbReference>
<evidence type="ECO:0000256" key="9">
    <source>
        <dbReference type="SAM" id="SignalP"/>
    </source>
</evidence>
<gene>
    <name evidence="11" type="ORF">EJ04DRAFT_562924</name>
</gene>
<evidence type="ECO:0000256" key="4">
    <source>
        <dbReference type="ARBA" id="ARBA00022729"/>
    </source>
</evidence>
<dbReference type="SUPFAM" id="SSF55486">
    <property type="entry name" value="Metalloproteases ('zincins'), catalytic domain"/>
    <property type="match status" value="1"/>
</dbReference>
<reference evidence="11" key="1">
    <citation type="journal article" date="2020" name="Stud. Mycol.">
        <title>101 Dothideomycetes genomes: a test case for predicting lifestyles and emergence of pathogens.</title>
        <authorList>
            <person name="Haridas S."/>
            <person name="Albert R."/>
            <person name="Binder M."/>
            <person name="Bloem J."/>
            <person name="Labutti K."/>
            <person name="Salamov A."/>
            <person name="Andreopoulos B."/>
            <person name="Baker S."/>
            <person name="Barry K."/>
            <person name="Bills G."/>
            <person name="Bluhm B."/>
            <person name="Cannon C."/>
            <person name="Castanera R."/>
            <person name="Culley D."/>
            <person name="Daum C."/>
            <person name="Ezra D."/>
            <person name="Gonzalez J."/>
            <person name="Henrissat B."/>
            <person name="Kuo A."/>
            <person name="Liang C."/>
            <person name="Lipzen A."/>
            <person name="Lutzoni F."/>
            <person name="Magnuson J."/>
            <person name="Mondo S."/>
            <person name="Nolan M."/>
            <person name="Ohm R."/>
            <person name="Pangilinan J."/>
            <person name="Park H.-J."/>
            <person name="Ramirez L."/>
            <person name="Alfaro M."/>
            <person name="Sun H."/>
            <person name="Tritt A."/>
            <person name="Yoshinaga Y."/>
            <person name="Zwiers L.-H."/>
            <person name="Turgeon B."/>
            <person name="Goodwin S."/>
            <person name="Spatafora J."/>
            <person name="Crous P."/>
            <person name="Grigoriev I."/>
        </authorList>
    </citation>
    <scope>NUCLEOTIDE SEQUENCE</scope>
    <source>
        <strain evidence="11">CBS 125425</strain>
    </source>
</reference>
<dbReference type="GO" id="GO:0006508">
    <property type="term" value="P:proteolysis"/>
    <property type="evidence" value="ECO:0007669"/>
    <property type="project" value="UniProtKB-KW"/>
</dbReference>
<accession>A0A9P4V2V2</accession>
<evidence type="ECO:0000256" key="3">
    <source>
        <dbReference type="ARBA" id="ARBA00022723"/>
    </source>
</evidence>
<dbReference type="Pfam" id="PF05572">
    <property type="entry name" value="Peptidase_M43"/>
    <property type="match status" value="1"/>
</dbReference>
<feature type="domain" description="Peptidase M43 pregnancy-associated plasma-A" evidence="10">
    <location>
        <begin position="134"/>
        <end position="258"/>
    </location>
</feature>
<keyword evidence="4 9" id="KW-0732">Signal</keyword>
<organism evidence="11 12">
    <name type="scientific">Polyplosphaeria fusca</name>
    <dbReference type="NCBI Taxonomy" id="682080"/>
    <lineage>
        <taxon>Eukaryota</taxon>
        <taxon>Fungi</taxon>
        <taxon>Dikarya</taxon>
        <taxon>Ascomycota</taxon>
        <taxon>Pezizomycotina</taxon>
        <taxon>Dothideomycetes</taxon>
        <taxon>Pleosporomycetidae</taxon>
        <taxon>Pleosporales</taxon>
        <taxon>Tetraplosphaeriaceae</taxon>
        <taxon>Polyplosphaeria</taxon>
    </lineage>
</organism>
<feature type="chain" id="PRO_5040426171" description="Peptidase M43 pregnancy-associated plasma-A domain-containing protein" evidence="9">
    <location>
        <begin position="18"/>
        <end position="278"/>
    </location>
</feature>
<evidence type="ECO:0000256" key="7">
    <source>
        <dbReference type="ARBA" id="ARBA00023049"/>
    </source>
</evidence>
<keyword evidence="12" id="KW-1185">Reference proteome</keyword>